<dbReference type="InterPro" id="IPR051314">
    <property type="entry name" value="AAA_ATPase_RarA/MGS1/WRNIP1"/>
</dbReference>
<dbReference type="RefSeq" id="WP_060687304.1">
    <property type="nucleotide sequence ID" value="NZ_LGKN01000004.1"/>
</dbReference>
<dbReference type="SUPFAM" id="SSF48019">
    <property type="entry name" value="post-AAA+ oligomerization domain-like"/>
    <property type="match status" value="1"/>
</dbReference>
<dbReference type="GO" id="GO:0008047">
    <property type="term" value="F:enzyme activator activity"/>
    <property type="evidence" value="ECO:0007669"/>
    <property type="project" value="TreeGrafter"/>
</dbReference>
<dbReference type="InterPro" id="IPR003959">
    <property type="entry name" value="ATPase_AAA_core"/>
</dbReference>
<comment type="function">
    <text evidence="1">DNA-dependent ATPase that plays important roles in cellular responses to stalled DNA replication processes.</text>
</comment>
<dbReference type="Gene3D" id="3.40.50.300">
    <property type="entry name" value="P-loop containing nucleotide triphosphate hydrolases"/>
    <property type="match status" value="1"/>
</dbReference>
<name>A0A0P6YFD5_9CHLR</name>
<organism evidence="8 9">
    <name type="scientific">Ardenticatena maritima</name>
    <dbReference type="NCBI Taxonomy" id="872965"/>
    <lineage>
        <taxon>Bacteria</taxon>
        <taxon>Bacillati</taxon>
        <taxon>Chloroflexota</taxon>
        <taxon>Ardenticatenia</taxon>
        <taxon>Ardenticatenales</taxon>
        <taxon>Ardenticatenaceae</taxon>
        <taxon>Ardenticatena</taxon>
    </lineage>
</organism>
<dbReference type="InterPro" id="IPR021886">
    <property type="entry name" value="MgsA_C"/>
</dbReference>
<dbReference type="GO" id="GO:0005524">
    <property type="term" value="F:ATP binding"/>
    <property type="evidence" value="ECO:0007669"/>
    <property type="project" value="UniProtKB-KW"/>
</dbReference>
<dbReference type="FunFam" id="1.20.272.10:FF:000001">
    <property type="entry name" value="Putative AAA family ATPase"/>
    <property type="match status" value="1"/>
</dbReference>
<dbReference type="GO" id="GO:0006261">
    <property type="term" value="P:DNA-templated DNA replication"/>
    <property type="evidence" value="ECO:0007669"/>
    <property type="project" value="TreeGrafter"/>
</dbReference>
<keyword evidence="5" id="KW-0547">Nucleotide-binding</keyword>
<dbReference type="EMBL" id="LGKN01000004">
    <property type="protein sequence ID" value="KPL88225.1"/>
    <property type="molecule type" value="Genomic_DNA"/>
</dbReference>
<proteinExistence type="inferred from homology"/>
<evidence type="ECO:0000256" key="2">
    <source>
        <dbReference type="ARBA" id="ARBA00008959"/>
    </source>
</evidence>
<dbReference type="Pfam" id="PF12002">
    <property type="entry name" value="MgsA_C"/>
    <property type="match status" value="1"/>
</dbReference>
<dbReference type="InterPro" id="IPR027417">
    <property type="entry name" value="P-loop_NTPase"/>
</dbReference>
<evidence type="ECO:0000256" key="4">
    <source>
        <dbReference type="ARBA" id="ARBA00022705"/>
    </source>
</evidence>
<protein>
    <recommendedName>
        <fullName evidence="3">Replication-associated recombination protein A</fullName>
    </recommendedName>
</protein>
<dbReference type="PANTHER" id="PTHR13779:SF7">
    <property type="entry name" value="ATPASE WRNIP1"/>
    <property type="match status" value="1"/>
</dbReference>
<dbReference type="Gene3D" id="1.10.3710.10">
    <property type="entry name" value="DNA polymerase III clamp loader subunits, C-terminal domain"/>
    <property type="match status" value="1"/>
</dbReference>
<dbReference type="Gene3D" id="1.10.8.60">
    <property type="match status" value="1"/>
</dbReference>
<keyword evidence="4" id="KW-0235">DNA replication</keyword>
<evidence type="ECO:0000313" key="8">
    <source>
        <dbReference type="EMBL" id="KPL88225.1"/>
    </source>
</evidence>
<dbReference type="InterPro" id="IPR032423">
    <property type="entry name" value="AAA_assoc_2"/>
</dbReference>
<dbReference type="GO" id="GO:0000731">
    <property type="term" value="P:DNA synthesis involved in DNA repair"/>
    <property type="evidence" value="ECO:0007669"/>
    <property type="project" value="TreeGrafter"/>
</dbReference>
<dbReference type="GO" id="GO:0017116">
    <property type="term" value="F:single-stranded DNA helicase activity"/>
    <property type="evidence" value="ECO:0007669"/>
    <property type="project" value="TreeGrafter"/>
</dbReference>
<dbReference type="FunFam" id="1.10.8.60:FF:000029">
    <property type="entry name" value="Replication-associated recombination protein A"/>
    <property type="match status" value="1"/>
</dbReference>
<dbReference type="SMART" id="SM00382">
    <property type="entry name" value="AAA"/>
    <property type="match status" value="1"/>
</dbReference>
<dbReference type="Gene3D" id="1.20.272.10">
    <property type="match status" value="1"/>
</dbReference>
<comment type="similarity">
    <text evidence="2">Belongs to the AAA ATPase family. RarA/MGS1/WRNIP1 subfamily.</text>
</comment>
<sequence length="737" mass="82643">MDLFEHARREQNAAEAPLAARMRPRTLDEFVGQEHIIGPGRLLRRAIQADQLSSLIFYGPPGTGKTTLARIIANTTKAHFIAINAVLAGVKDIRQAIETAQEQRNLYGRRTILFVDEVHRFNKAQQDALLPWVENGTVILIGATTENPYFEVNKALVSRSRIFQLKPLSENDLRRIAEQALRDPERGYGRLKIHMEEEALAHLVNVANGDARALLNALELAVETTPPDEEGVIHITLDVAEESIQRRAVLYDKEGDAHFDTISAFIKSVRGSDPDAALYWLARMVYAGEDPRFIFRRLLILASEDVGLADPNAIVVVNACAEAFDRVGMPEGQFHLAQATLYLATAPKSNSTMGFFDALRIVEETREGEVPTHLRDASRDKQGFGHGEGYRYPHAYRNHWVAQQYLPDTLQGHLFYTPSDQGYEATIAEQVARRREAQIAALSDGVGLAPPEILTFSPADTQTERWLQRTLGQQGDRLAFIRDQLFEHAALQRHHVVLDLHAARGLLVWEAIRRTPEGGVFAVAHTAEEGERLRREAEALPLLHRPHILVAPPEALLPTLAQEAPDVRFDRIVGYAALSKLETWDEWLHGLRSILAEGGVLALAEPLPRYTQRLSALVPPEMLPANLHARWQQAEEALYAHHPRLNRDETTLETALQRAGWHATITCHSFVSEIRLSPATVARWLTHNPATPSYMDLLREHLSEEDLAAIATALPTLARQTVRWQTRIAFLRATPTR</sequence>
<dbReference type="InterPro" id="IPR029063">
    <property type="entry name" value="SAM-dependent_MTases_sf"/>
</dbReference>
<dbReference type="SUPFAM" id="SSF53335">
    <property type="entry name" value="S-adenosyl-L-methionine-dependent methyltransferases"/>
    <property type="match status" value="1"/>
</dbReference>
<dbReference type="AlphaFoldDB" id="A0A0P6YFD5"/>
<comment type="caution">
    <text evidence="8">The sequence shown here is derived from an EMBL/GenBank/DDBJ whole genome shotgun (WGS) entry which is preliminary data.</text>
</comment>
<reference evidence="8 9" key="1">
    <citation type="submission" date="2015-07" db="EMBL/GenBank/DDBJ databases">
        <title>Whole genome sequence of Ardenticatena maritima DSM 23922.</title>
        <authorList>
            <person name="Hemp J."/>
            <person name="Ward L.M."/>
            <person name="Pace L.A."/>
            <person name="Fischer W.W."/>
        </authorList>
    </citation>
    <scope>NUCLEOTIDE SEQUENCE [LARGE SCALE GENOMIC DNA]</scope>
    <source>
        <strain evidence="8 9">110S</strain>
    </source>
</reference>
<dbReference type="SUPFAM" id="SSF52540">
    <property type="entry name" value="P-loop containing nucleoside triphosphate hydrolases"/>
    <property type="match status" value="1"/>
</dbReference>
<gene>
    <name evidence="8" type="ORF">SE16_05040</name>
</gene>
<evidence type="ECO:0000256" key="5">
    <source>
        <dbReference type="ARBA" id="ARBA00022741"/>
    </source>
</evidence>
<accession>A0A0P6YFD5</accession>
<dbReference type="InterPro" id="IPR008921">
    <property type="entry name" value="DNA_pol3_clamp-load_cplx_C"/>
</dbReference>
<feature type="domain" description="AAA+ ATPase" evidence="7">
    <location>
        <begin position="51"/>
        <end position="168"/>
    </location>
</feature>
<dbReference type="Gene3D" id="3.40.50.150">
    <property type="entry name" value="Vaccinia Virus protein VP39"/>
    <property type="match status" value="1"/>
</dbReference>
<dbReference type="Pfam" id="PF00004">
    <property type="entry name" value="AAA"/>
    <property type="match status" value="1"/>
</dbReference>
<evidence type="ECO:0000256" key="1">
    <source>
        <dbReference type="ARBA" id="ARBA00002393"/>
    </source>
</evidence>
<dbReference type="Pfam" id="PF16193">
    <property type="entry name" value="AAA_assoc_2"/>
    <property type="match status" value="1"/>
</dbReference>
<evidence type="ECO:0000313" key="9">
    <source>
        <dbReference type="Proteomes" id="UP000050502"/>
    </source>
</evidence>
<dbReference type="PATRIC" id="fig|872965.6.peg.1028"/>
<keyword evidence="6" id="KW-0067">ATP-binding</keyword>
<evidence type="ECO:0000256" key="6">
    <source>
        <dbReference type="ARBA" id="ARBA00022840"/>
    </source>
</evidence>
<dbReference type="GO" id="GO:0016887">
    <property type="term" value="F:ATP hydrolysis activity"/>
    <property type="evidence" value="ECO:0007669"/>
    <property type="project" value="InterPro"/>
</dbReference>
<evidence type="ECO:0000259" key="7">
    <source>
        <dbReference type="SMART" id="SM00382"/>
    </source>
</evidence>
<dbReference type="GO" id="GO:0003677">
    <property type="term" value="F:DNA binding"/>
    <property type="evidence" value="ECO:0007669"/>
    <property type="project" value="InterPro"/>
</dbReference>
<dbReference type="NCBIfam" id="NF009881">
    <property type="entry name" value="PRK13341.1-2"/>
    <property type="match status" value="1"/>
</dbReference>
<dbReference type="CDD" id="cd00009">
    <property type="entry name" value="AAA"/>
    <property type="match status" value="1"/>
</dbReference>
<dbReference type="PANTHER" id="PTHR13779">
    <property type="entry name" value="WERNER HELICASE-INTERACTING PROTEIN 1 FAMILY MEMBER"/>
    <property type="match status" value="1"/>
</dbReference>
<dbReference type="InterPro" id="IPR003593">
    <property type="entry name" value="AAA+_ATPase"/>
</dbReference>
<dbReference type="NCBIfam" id="NF009883">
    <property type="entry name" value="PRK13341.1-4"/>
    <property type="match status" value="1"/>
</dbReference>
<evidence type="ECO:0000256" key="3">
    <source>
        <dbReference type="ARBA" id="ARBA00020776"/>
    </source>
</evidence>
<dbReference type="FunFam" id="3.40.50.300:FF:000137">
    <property type="entry name" value="Replication-associated recombination protein A"/>
    <property type="match status" value="1"/>
</dbReference>
<dbReference type="CDD" id="cd18139">
    <property type="entry name" value="HLD_clamp_RarA"/>
    <property type="match status" value="1"/>
</dbReference>
<dbReference type="Proteomes" id="UP000050502">
    <property type="component" value="Unassembled WGS sequence"/>
</dbReference>